<dbReference type="PANTHER" id="PTHR35579:SF6">
    <property type="entry name" value="DUF324 DOMAIN-CONTAINING PROTEIN"/>
    <property type="match status" value="1"/>
</dbReference>
<organism evidence="3 4">
    <name type="scientific">Roseburia zhanii</name>
    <dbReference type="NCBI Taxonomy" id="2763064"/>
    <lineage>
        <taxon>Bacteria</taxon>
        <taxon>Bacillati</taxon>
        <taxon>Bacillota</taxon>
        <taxon>Clostridia</taxon>
        <taxon>Lachnospirales</taxon>
        <taxon>Lachnospiraceae</taxon>
        <taxon>Roseburia</taxon>
    </lineage>
</organism>
<dbReference type="CDD" id="cd09726">
    <property type="entry name" value="RAMP_I_III"/>
    <property type="match status" value="2"/>
</dbReference>
<sequence length="451" mass="50327">MAGLKYDKIVKYVIRAKCEGPLHIGSSIGGKEDVLIHPVDKSPFIQASSIAGVFRSYVEECMDIKAEVLFGADHLDNDKSTTEQQSRIRFMDAIFDLSSVKMELRPHVKIDRKTGSVFEDKFSGQKFNMEYVGEGAEFTTAFYLYVDTKETQFLEDAVKEMLGAMKAGLLQFGAKKSSGAGKIIPVSVKERSFLMSKEQDRKEWFEEESLSDTAYEEVIHKLPEVTDRKNKYTVVIKGKTEGTILVKGLSVSEFGEGVPDSENIRNAKSEYIVPGSSFRGSIRSQMEKISIYLRKGFLIDDSFGKAGENDEEGYVGNLIFEDTIIGNRKENDAVDLRHRIHIDKFTGGVFQQGLFAEKNAFGDMELEIHIADRNHPDATLGLLLFAVRDLACKVVTLGSGFATGKGFMDISEIVVSSHDKKAKITYQENVQIEDDANMIQYAMAALKEVSQ</sequence>
<accession>A0A923LLR6</accession>
<feature type="domain" description="CRISPR type III-associated protein" evidence="2">
    <location>
        <begin position="16"/>
        <end position="183"/>
    </location>
</feature>
<feature type="domain" description="CRISPR type III-associated protein" evidence="2">
    <location>
        <begin position="258"/>
        <end position="408"/>
    </location>
</feature>
<dbReference type="AlphaFoldDB" id="A0A923LLR6"/>
<evidence type="ECO:0000313" key="3">
    <source>
        <dbReference type="EMBL" id="MBC5713195.1"/>
    </source>
</evidence>
<dbReference type="RefSeq" id="WP_186866163.1">
    <property type="nucleotide sequence ID" value="NZ_JACOPH010000001.1"/>
</dbReference>
<name>A0A923LLR6_9FIRM</name>
<dbReference type="Pfam" id="PF03787">
    <property type="entry name" value="RAMPs"/>
    <property type="match status" value="2"/>
</dbReference>
<dbReference type="PANTHER" id="PTHR35579">
    <property type="entry name" value="CRISPR SYSTEM CMS ENDORIBONUCLEASE CSM3"/>
    <property type="match status" value="1"/>
</dbReference>
<evidence type="ECO:0000256" key="1">
    <source>
        <dbReference type="ARBA" id="ARBA00023118"/>
    </source>
</evidence>
<dbReference type="InterPro" id="IPR005537">
    <property type="entry name" value="RAMP_III_fam"/>
</dbReference>
<gene>
    <name evidence="3" type="ORF">H8S17_03055</name>
</gene>
<protein>
    <recommendedName>
        <fullName evidence="2">CRISPR type III-associated protein domain-containing protein</fullName>
    </recommendedName>
</protein>
<dbReference type="Proteomes" id="UP000606720">
    <property type="component" value="Unassembled WGS sequence"/>
</dbReference>
<proteinExistence type="predicted"/>
<dbReference type="InterPro" id="IPR052216">
    <property type="entry name" value="CRISPR_Csm3_endoribonuclease"/>
</dbReference>
<dbReference type="EMBL" id="JACOPH010000001">
    <property type="protein sequence ID" value="MBC5713195.1"/>
    <property type="molecule type" value="Genomic_DNA"/>
</dbReference>
<evidence type="ECO:0000313" key="4">
    <source>
        <dbReference type="Proteomes" id="UP000606720"/>
    </source>
</evidence>
<reference evidence="3" key="1">
    <citation type="submission" date="2020-08" db="EMBL/GenBank/DDBJ databases">
        <title>Genome public.</title>
        <authorList>
            <person name="Liu C."/>
            <person name="Sun Q."/>
        </authorList>
    </citation>
    <scope>NUCLEOTIDE SEQUENCE</scope>
    <source>
        <strain evidence="3">BX1005</strain>
    </source>
</reference>
<evidence type="ECO:0000259" key="2">
    <source>
        <dbReference type="Pfam" id="PF03787"/>
    </source>
</evidence>
<comment type="caution">
    <text evidence="3">The sequence shown here is derived from an EMBL/GenBank/DDBJ whole genome shotgun (WGS) entry which is preliminary data.</text>
</comment>
<keyword evidence="1" id="KW-0051">Antiviral defense</keyword>
<keyword evidence="4" id="KW-1185">Reference proteome</keyword>
<dbReference type="GO" id="GO:0051607">
    <property type="term" value="P:defense response to virus"/>
    <property type="evidence" value="ECO:0007669"/>
    <property type="project" value="UniProtKB-KW"/>
</dbReference>